<dbReference type="InterPro" id="IPR020599">
    <property type="entry name" value="Transl_elong_fac_P/YeiP"/>
</dbReference>
<dbReference type="FunFam" id="2.30.30.30:FF:000003">
    <property type="entry name" value="Elongation factor P"/>
    <property type="match status" value="1"/>
</dbReference>
<dbReference type="Pfam" id="PF08207">
    <property type="entry name" value="EFP_N"/>
    <property type="match status" value="1"/>
</dbReference>
<dbReference type="GO" id="GO:0005829">
    <property type="term" value="C:cytosol"/>
    <property type="evidence" value="ECO:0007669"/>
    <property type="project" value="UniProtKB-ARBA"/>
</dbReference>
<evidence type="ECO:0000256" key="4">
    <source>
        <dbReference type="ARBA" id="ARBA00022490"/>
    </source>
</evidence>
<dbReference type="FunFam" id="2.40.50.140:FF:000004">
    <property type="entry name" value="Elongation factor P"/>
    <property type="match status" value="1"/>
</dbReference>
<organism evidence="9">
    <name type="scientific">bioreactor metagenome</name>
    <dbReference type="NCBI Taxonomy" id="1076179"/>
    <lineage>
        <taxon>unclassified sequences</taxon>
        <taxon>metagenomes</taxon>
        <taxon>ecological metagenomes</taxon>
    </lineage>
</organism>
<evidence type="ECO:0000313" key="9">
    <source>
        <dbReference type="EMBL" id="MPM12787.1"/>
    </source>
</evidence>
<evidence type="ECO:0000259" key="8">
    <source>
        <dbReference type="SMART" id="SM01185"/>
    </source>
</evidence>
<evidence type="ECO:0000256" key="2">
    <source>
        <dbReference type="ARBA" id="ARBA00004815"/>
    </source>
</evidence>
<dbReference type="CDD" id="cd05794">
    <property type="entry name" value="S1_EF-P_repeat_2"/>
    <property type="match status" value="1"/>
</dbReference>
<dbReference type="EMBL" id="VSSQ01002022">
    <property type="protein sequence ID" value="MPM12787.1"/>
    <property type="molecule type" value="Genomic_DNA"/>
</dbReference>
<dbReference type="Gene3D" id="2.30.30.30">
    <property type="match status" value="1"/>
</dbReference>
<protein>
    <submittedName>
        <fullName evidence="9">Elongation factor P</fullName>
    </submittedName>
</protein>
<comment type="caution">
    <text evidence="9">The sequence shown here is derived from an EMBL/GenBank/DDBJ whole genome shotgun (WGS) entry which is preliminary data.</text>
</comment>
<evidence type="ECO:0000259" key="7">
    <source>
        <dbReference type="SMART" id="SM00841"/>
    </source>
</evidence>
<dbReference type="SUPFAM" id="SSF50104">
    <property type="entry name" value="Translation proteins SH3-like domain"/>
    <property type="match status" value="1"/>
</dbReference>
<accession>A0A644XA42</accession>
<dbReference type="PIRSF" id="PIRSF005901">
    <property type="entry name" value="EF-P"/>
    <property type="match status" value="1"/>
</dbReference>
<evidence type="ECO:0000256" key="5">
    <source>
        <dbReference type="ARBA" id="ARBA00022768"/>
    </source>
</evidence>
<dbReference type="PANTHER" id="PTHR30053">
    <property type="entry name" value="ELONGATION FACTOR P"/>
    <property type="match status" value="1"/>
</dbReference>
<dbReference type="GO" id="GO:0003746">
    <property type="term" value="F:translation elongation factor activity"/>
    <property type="evidence" value="ECO:0007669"/>
    <property type="project" value="UniProtKB-KW"/>
</dbReference>
<comment type="pathway">
    <text evidence="2">Protein biosynthesis; polypeptide chain elongation.</text>
</comment>
<dbReference type="FunFam" id="2.40.50.140:FF:000009">
    <property type="entry name" value="Elongation factor P"/>
    <property type="match status" value="1"/>
</dbReference>
<dbReference type="InterPro" id="IPR015365">
    <property type="entry name" value="Elong-fact-P_C"/>
</dbReference>
<dbReference type="InterPro" id="IPR011768">
    <property type="entry name" value="Transl_elongation_fac_P"/>
</dbReference>
<dbReference type="SMART" id="SM01185">
    <property type="entry name" value="EFP"/>
    <property type="match status" value="1"/>
</dbReference>
<feature type="domain" description="Elongation factor P C-terminal" evidence="7">
    <location>
        <begin position="130"/>
        <end position="185"/>
    </location>
</feature>
<evidence type="ECO:0000256" key="1">
    <source>
        <dbReference type="ARBA" id="ARBA00004496"/>
    </source>
</evidence>
<evidence type="ECO:0000256" key="3">
    <source>
        <dbReference type="ARBA" id="ARBA00009479"/>
    </source>
</evidence>
<comment type="subcellular location">
    <subcellularLocation>
        <location evidence="1">Cytoplasm</location>
    </subcellularLocation>
</comment>
<evidence type="ECO:0000256" key="6">
    <source>
        <dbReference type="ARBA" id="ARBA00022917"/>
    </source>
</evidence>
<keyword evidence="5 9" id="KW-0251">Elongation factor</keyword>
<reference evidence="9" key="1">
    <citation type="submission" date="2019-08" db="EMBL/GenBank/DDBJ databases">
        <authorList>
            <person name="Kucharzyk K."/>
            <person name="Murdoch R.W."/>
            <person name="Higgins S."/>
            <person name="Loffler F."/>
        </authorList>
    </citation>
    <scope>NUCLEOTIDE SEQUENCE</scope>
</reference>
<dbReference type="InterPro" id="IPR014722">
    <property type="entry name" value="Rib_uL2_dom2"/>
</dbReference>
<dbReference type="NCBIfam" id="TIGR00038">
    <property type="entry name" value="efp"/>
    <property type="match status" value="1"/>
</dbReference>
<dbReference type="HAMAP" id="MF_00141">
    <property type="entry name" value="EF_P"/>
    <property type="match status" value="1"/>
</dbReference>
<comment type="similarity">
    <text evidence="3">Belongs to the elongation factor P family.</text>
</comment>
<dbReference type="Pfam" id="PF01132">
    <property type="entry name" value="EFP"/>
    <property type="match status" value="1"/>
</dbReference>
<keyword evidence="4" id="KW-0963">Cytoplasm</keyword>
<dbReference type="InterPro" id="IPR012340">
    <property type="entry name" value="NA-bd_OB-fold"/>
</dbReference>
<sequence>MATTADIKNGLCISFNNDLYVVIEFQHVKPGKGAAFVRTRLKSLTTGRVIPNTFPSGTKIEIQRVERRPYQYLYKEDKTYFFMHQETYEQISLEEELINAPQFLKEGQGVEVVFHADTESPLSCELPPFVVLEVTYSEPGVKGDTATNTLKPATVETGANIGIPLFVNTGDKIKVDTRTGEYSERVKE</sequence>
<dbReference type="CDD" id="cd04470">
    <property type="entry name" value="S1_EF-P_repeat_1"/>
    <property type="match status" value="1"/>
</dbReference>
<dbReference type="PANTHER" id="PTHR30053:SF12">
    <property type="entry name" value="ELONGATION FACTOR P (EF-P) FAMILY PROTEIN"/>
    <property type="match status" value="1"/>
</dbReference>
<gene>
    <name evidence="9" type="primary">efp_20</name>
    <name evidence="9" type="ORF">SDC9_59141</name>
</gene>
<proteinExistence type="inferred from homology"/>
<dbReference type="SUPFAM" id="SSF50249">
    <property type="entry name" value="Nucleic acid-binding proteins"/>
    <property type="match status" value="2"/>
</dbReference>
<keyword evidence="6" id="KW-0648">Protein biosynthesis</keyword>
<dbReference type="Gene3D" id="2.40.50.140">
    <property type="entry name" value="Nucleic acid-binding proteins"/>
    <property type="match status" value="2"/>
</dbReference>
<dbReference type="InterPro" id="IPR001059">
    <property type="entry name" value="Transl_elong_P/YeiP_cen"/>
</dbReference>
<dbReference type="NCBIfam" id="NF001810">
    <property type="entry name" value="PRK00529.1"/>
    <property type="match status" value="1"/>
</dbReference>
<name>A0A644XA42_9ZZZZ</name>
<feature type="domain" description="Translation elongation factor P/YeiP central" evidence="8">
    <location>
        <begin position="67"/>
        <end position="122"/>
    </location>
</feature>
<dbReference type="AlphaFoldDB" id="A0A644XA42"/>
<dbReference type="UniPathway" id="UPA00345"/>
<dbReference type="InterPro" id="IPR013185">
    <property type="entry name" value="Transl_elong_KOW-like"/>
</dbReference>
<dbReference type="SMART" id="SM00841">
    <property type="entry name" value="Elong-fact-P_C"/>
    <property type="match status" value="1"/>
</dbReference>
<dbReference type="GO" id="GO:0043043">
    <property type="term" value="P:peptide biosynthetic process"/>
    <property type="evidence" value="ECO:0007669"/>
    <property type="project" value="InterPro"/>
</dbReference>
<dbReference type="InterPro" id="IPR008991">
    <property type="entry name" value="Translation_prot_SH3-like_sf"/>
</dbReference>
<dbReference type="Pfam" id="PF09285">
    <property type="entry name" value="Elong-fact-P_C"/>
    <property type="match status" value="1"/>
</dbReference>